<dbReference type="GO" id="GO:0005886">
    <property type="term" value="C:plasma membrane"/>
    <property type="evidence" value="ECO:0007669"/>
    <property type="project" value="TreeGrafter"/>
</dbReference>
<evidence type="ECO:0000256" key="1">
    <source>
        <dbReference type="ARBA" id="ARBA00005350"/>
    </source>
</evidence>
<proteinExistence type="inferred from homology"/>
<dbReference type="Proteomes" id="UP000187283">
    <property type="component" value="Unassembled WGS sequence"/>
</dbReference>
<comment type="similarity">
    <text evidence="1 2">Belongs to the phospholipid scramblase family.</text>
</comment>
<protein>
    <recommendedName>
        <fullName evidence="2">Phospholipid scramblase</fullName>
    </recommendedName>
</protein>
<evidence type="ECO:0000313" key="4">
    <source>
        <dbReference type="Proteomes" id="UP000187283"/>
    </source>
</evidence>
<dbReference type="EMBL" id="LSSN01001425">
    <property type="protein sequence ID" value="OMJ19692.1"/>
    <property type="molecule type" value="Genomic_DNA"/>
</dbReference>
<dbReference type="OrthoDB" id="191150at2759"/>
<dbReference type="Pfam" id="PF03803">
    <property type="entry name" value="Scramblase"/>
    <property type="match status" value="1"/>
</dbReference>
<dbReference type="STRING" id="133412.A0A1R1XYD3"/>
<name>A0A1R1XYD3_9FUNG</name>
<dbReference type="PANTHER" id="PTHR23248">
    <property type="entry name" value="PHOSPHOLIPID SCRAMBLASE-RELATED"/>
    <property type="match status" value="1"/>
</dbReference>
<evidence type="ECO:0000256" key="2">
    <source>
        <dbReference type="RuleBase" id="RU363116"/>
    </source>
</evidence>
<gene>
    <name evidence="3" type="ORF">AYI70_g4568</name>
</gene>
<reference evidence="3 4" key="1">
    <citation type="submission" date="2017-01" db="EMBL/GenBank/DDBJ databases">
        <authorList>
            <person name="Mah S.A."/>
            <person name="Swanson W.J."/>
            <person name="Moy G.W."/>
            <person name="Vacquier V.D."/>
        </authorList>
    </citation>
    <scope>NUCLEOTIDE SEQUENCE [LARGE SCALE GENOMIC DNA]</scope>
    <source>
        <strain evidence="3 4">GSMNP</strain>
    </source>
</reference>
<comment type="caution">
    <text evidence="3">The sequence shown here is derived from an EMBL/GenBank/DDBJ whole genome shotgun (WGS) entry which is preliminary data.</text>
</comment>
<keyword evidence="4" id="KW-1185">Reference proteome</keyword>
<dbReference type="AlphaFoldDB" id="A0A1R1XYD3"/>
<organism evidence="3 4">
    <name type="scientific">Smittium culicis</name>
    <dbReference type="NCBI Taxonomy" id="133412"/>
    <lineage>
        <taxon>Eukaryota</taxon>
        <taxon>Fungi</taxon>
        <taxon>Fungi incertae sedis</taxon>
        <taxon>Zoopagomycota</taxon>
        <taxon>Kickxellomycotina</taxon>
        <taxon>Harpellomycetes</taxon>
        <taxon>Harpellales</taxon>
        <taxon>Legeriomycetaceae</taxon>
        <taxon>Smittium</taxon>
    </lineage>
</organism>
<sequence length="309" mass="35408">MSLIRKSTYQLLNTSIRSRYPLSVQLRKFNSIGTKSSYSKYDTNPNRFSENSSNVLNSESAAAPLLSHGGLIISRKLEVLSVFAGIEQANRYELCDLNGNLVGYMLEEASLLGTLMRQVFRTHRPFKVTVFSTQMMPLLTVYRHFSLINSKVYVEDMGSNLVGEVHQEWHIYKRRYNLFDSNHVQFGRISSGFLSWHFEVRDITGKAISSIGRNFIGLARELFTDMGKYVLRMDPSYLVAERSSSIVNPYNQQQQQQYWYPSSDQLVDACEMTGVSTRLLTYDERAVLLANAISIDFDYFSRSSSPVHF</sequence>
<accession>A0A1R1XYD3</accession>
<dbReference type="GO" id="GO:0017128">
    <property type="term" value="F:phospholipid scramblase activity"/>
    <property type="evidence" value="ECO:0007669"/>
    <property type="project" value="InterPro"/>
</dbReference>
<dbReference type="InterPro" id="IPR005552">
    <property type="entry name" value="Scramblase"/>
</dbReference>
<dbReference type="PANTHER" id="PTHR23248:SF9">
    <property type="entry name" value="PHOSPHOLIPID SCRAMBLASE"/>
    <property type="match status" value="1"/>
</dbReference>
<evidence type="ECO:0000313" key="3">
    <source>
        <dbReference type="EMBL" id="OMJ19692.1"/>
    </source>
</evidence>